<name>B2I5S7_XYLF2</name>
<dbReference type="HOGENOM" id="CLU_3159566_0_0_6"/>
<protein>
    <submittedName>
        <fullName evidence="1">Uncharacterized protein</fullName>
    </submittedName>
</protein>
<gene>
    <name evidence="1" type="ordered locus">XfasM23_1301</name>
</gene>
<evidence type="ECO:0000313" key="1">
    <source>
        <dbReference type="EMBL" id="ACB92722.1"/>
    </source>
</evidence>
<dbReference type="Proteomes" id="UP000001698">
    <property type="component" value="Chromosome"/>
</dbReference>
<dbReference type="KEGG" id="xfn:XfasM23_1301"/>
<reference evidence="1 2" key="1">
    <citation type="journal article" date="2010" name="J. Bacteriol.">
        <title>Whole genome sequences of two Xylella fastidiosa strains (M12 and M23) causing almond leaf scorch disease in California.</title>
        <authorList>
            <person name="Chen J."/>
            <person name="Xie G."/>
            <person name="Han S."/>
            <person name="Chertkov O."/>
            <person name="Sims D."/>
            <person name="Civerolo E.L."/>
        </authorList>
    </citation>
    <scope>NUCLEOTIDE SEQUENCE [LARGE SCALE GENOMIC DNA]</scope>
    <source>
        <strain evidence="1 2">M23</strain>
    </source>
</reference>
<sequence>MTDRYIHQVIDAFNGYKTDMANPMNSSDNPDPKKTLSLLFTTYKEMIL</sequence>
<organism evidence="1 2">
    <name type="scientific">Xylella fastidiosa (strain M23)</name>
    <dbReference type="NCBI Taxonomy" id="405441"/>
    <lineage>
        <taxon>Bacteria</taxon>
        <taxon>Pseudomonadati</taxon>
        <taxon>Pseudomonadota</taxon>
        <taxon>Gammaproteobacteria</taxon>
        <taxon>Lysobacterales</taxon>
        <taxon>Lysobacteraceae</taxon>
        <taxon>Xylella</taxon>
    </lineage>
</organism>
<evidence type="ECO:0000313" key="2">
    <source>
        <dbReference type="Proteomes" id="UP000001698"/>
    </source>
</evidence>
<proteinExistence type="predicted"/>
<accession>B2I5S7</accession>
<dbReference type="EMBL" id="CP001011">
    <property type="protein sequence ID" value="ACB92722.1"/>
    <property type="molecule type" value="Genomic_DNA"/>
</dbReference>
<dbReference type="AlphaFoldDB" id="B2I5S7"/>